<name>A0A2I1I6R1_9ACTO</name>
<protein>
    <submittedName>
        <fullName evidence="2">Competence protein</fullName>
    </submittedName>
</protein>
<organism evidence="2 3">
    <name type="scientific">Schaalia turicensis</name>
    <dbReference type="NCBI Taxonomy" id="131111"/>
    <lineage>
        <taxon>Bacteria</taxon>
        <taxon>Bacillati</taxon>
        <taxon>Actinomycetota</taxon>
        <taxon>Actinomycetes</taxon>
        <taxon>Actinomycetales</taxon>
        <taxon>Actinomycetaceae</taxon>
        <taxon>Schaalia</taxon>
    </lineage>
</organism>
<proteinExistence type="predicted"/>
<dbReference type="OrthoDB" id="1253990at2"/>
<reference evidence="2 3" key="1">
    <citation type="submission" date="2017-12" db="EMBL/GenBank/DDBJ databases">
        <title>Phylogenetic diversity of female urinary microbiome.</title>
        <authorList>
            <person name="Thomas-White K."/>
            <person name="Wolfe A.J."/>
        </authorList>
    </citation>
    <scope>NUCLEOTIDE SEQUENCE [LARGE SCALE GENOMIC DNA]</scope>
    <source>
        <strain evidence="2 3">UMB0250</strain>
    </source>
</reference>
<dbReference type="EMBL" id="PKKJ01000001">
    <property type="protein sequence ID" value="PKY66810.1"/>
    <property type="molecule type" value="Genomic_DNA"/>
</dbReference>
<dbReference type="SUPFAM" id="SSF142433">
    <property type="entry name" value="CinA-like"/>
    <property type="match status" value="1"/>
</dbReference>
<dbReference type="NCBIfam" id="TIGR00199">
    <property type="entry name" value="PncC_domain"/>
    <property type="match status" value="1"/>
</dbReference>
<feature type="domain" description="CinA C-terminal" evidence="1">
    <location>
        <begin position="8"/>
        <end position="154"/>
    </location>
</feature>
<dbReference type="Pfam" id="PF02464">
    <property type="entry name" value="CinA"/>
    <property type="match status" value="1"/>
</dbReference>
<dbReference type="InterPro" id="IPR008136">
    <property type="entry name" value="CinA_C"/>
</dbReference>
<evidence type="ECO:0000313" key="2">
    <source>
        <dbReference type="EMBL" id="PKY66810.1"/>
    </source>
</evidence>
<dbReference type="InterPro" id="IPR036653">
    <property type="entry name" value="CinA-like_C"/>
</dbReference>
<evidence type="ECO:0000313" key="3">
    <source>
        <dbReference type="Proteomes" id="UP000234545"/>
    </source>
</evidence>
<evidence type="ECO:0000259" key="1">
    <source>
        <dbReference type="Pfam" id="PF02464"/>
    </source>
</evidence>
<sequence length="164" mass="17073">MPVEEAVELIQQCSLNHVTVSVAESLTGGKLCSTLVDVPGASAVLLGGVCTYATELKAQILGVDPSLLQSFGPVDRRVAIQMARGVCELTGSDLGIATTGVAGPGPQGLHPAGTVHIACVMGAVERHRLFHFMGEREAVRNQSVSAALSLAHDVLHFARKHGND</sequence>
<gene>
    <name evidence="2" type="ORF">CYJ25_00760</name>
</gene>
<dbReference type="Gene3D" id="3.90.950.20">
    <property type="entry name" value="CinA-like"/>
    <property type="match status" value="1"/>
</dbReference>
<accession>A0A2I1I6R1</accession>
<dbReference type="RefSeq" id="WP_101627320.1">
    <property type="nucleotide sequence ID" value="NZ_PKKJ01000001.1"/>
</dbReference>
<dbReference type="Proteomes" id="UP000234545">
    <property type="component" value="Unassembled WGS sequence"/>
</dbReference>
<comment type="caution">
    <text evidence="2">The sequence shown here is derived from an EMBL/GenBank/DDBJ whole genome shotgun (WGS) entry which is preliminary data.</text>
</comment>
<dbReference type="AlphaFoldDB" id="A0A2I1I6R1"/>